<accession>W6U2I5</accession>
<organism evidence="1 2">
    <name type="scientific">Echinococcus granulosus</name>
    <name type="common">Hydatid tapeworm</name>
    <dbReference type="NCBI Taxonomy" id="6210"/>
    <lineage>
        <taxon>Eukaryota</taxon>
        <taxon>Metazoa</taxon>
        <taxon>Spiralia</taxon>
        <taxon>Lophotrochozoa</taxon>
        <taxon>Platyhelminthes</taxon>
        <taxon>Cestoda</taxon>
        <taxon>Eucestoda</taxon>
        <taxon>Cyclophyllidea</taxon>
        <taxon>Taeniidae</taxon>
        <taxon>Echinococcus</taxon>
        <taxon>Echinococcus granulosus group</taxon>
    </lineage>
</organism>
<protein>
    <submittedName>
        <fullName evidence="1">Uncharacterized protein</fullName>
    </submittedName>
</protein>
<sequence>MFTCLLENGPSNHPPTARLVVLKTSTALQCDDQPTTSDMILLLAVLQIANTRKLQQSDMPEIYALYGTFTFASHSLTADKVESQVRIIVLSFFMQQLSAAVIEVSRKWHAQLKSCGCSLEYNQMKQMNTNYDVAKLVCRVIGTIGVLETFIILMRNCFARRYVMQHRTGILIFSIRSAFIFTALKTEEGNHDNDMDILNDAAKEGCLLYVPLTSQAFHYLTSRLPIRRHCFVDAIPVNFLLAHPCIISETVFKHVYLKTSSGLNPVNHLFSKIDWMATNLVIWNKPLSQHSVIGLGWDKSPVRQKTSKKLNHGKTAQGAPSYYLLLIHLLKPIPNYFCKKCSISQYEFTNAINFLKSVLTDSTYAEKVDTDEERYGREHKKHTAIIADRKYLSQICAAHANFSNGYGDYPHQVTGYFCGNSGEKSVASFKWKAYVLRRILNTTYRLCVLTYFFSRGNAGIKGDDVEYFTSNN</sequence>
<comment type="caution">
    <text evidence="1">The sequence shown here is derived from an EMBL/GenBank/DDBJ whole genome shotgun (WGS) entry which is preliminary data.</text>
</comment>
<evidence type="ECO:0000313" key="2">
    <source>
        <dbReference type="Proteomes" id="UP000019149"/>
    </source>
</evidence>
<dbReference type="CTD" id="36345535"/>
<evidence type="ECO:0000313" key="1">
    <source>
        <dbReference type="EMBL" id="EUB55325.1"/>
    </source>
</evidence>
<reference evidence="1 2" key="1">
    <citation type="journal article" date="2013" name="Nat. Genet.">
        <title>The genome of the hydatid tapeworm Echinococcus granulosus.</title>
        <authorList>
            <person name="Zheng H."/>
            <person name="Zhang W."/>
            <person name="Zhang L."/>
            <person name="Zhang Z."/>
            <person name="Li J."/>
            <person name="Lu G."/>
            <person name="Zhu Y."/>
            <person name="Wang Y."/>
            <person name="Huang Y."/>
            <person name="Liu J."/>
            <person name="Kang H."/>
            <person name="Chen J."/>
            <person name="Wang L."/>
            <person name="Chen A."/>
            <person name="Yu S."/>
            <person name="Gao Z."/>
            <person name="Jin L."/>
            <person name="Gu W."/>
            <person name="Wang Z."/>
            <person name="Zhao L."/>
            <person name="Shi B."/>
            <person name="Wen H."/>
            <person name="Lin R."/>
            <person name="Jones M.K."/>
            <person name="Brejova B."/>
            <person name="Vinar T."/>
            <person name="Zhao G."/>
            <person name="McManus D.P."/>
            <person name="Chen Z."/>
            <person name="Zhou Y."/>
            <person name="Wang S."/>
        </authorList>
    </citation>
    <scope>NUCLEOTIDE SEQUENCE [LARGE SCALE GENOMIC DNA]</scope>
</reference>
<dbReference type="Proteomes" id="UP000019149">
    <property type="component" value="Unassembled WGS sequence"/>
</dbReference>
<dbReference type="RefSeq" id="XP_024346521.1">
    <property type="nucleotide sequence ID" value="XM_024499069.1"/>
</dbReference>
<gene>
    <name evidence="1" type="ORF">EGR_09820</name>
</gene>
<dbReference type="EMBL" id="APAU02000169">
    <property type="protein sequence ID" value="EUB55325.1"/>
    <property type="molecule type" value="Genomic_DNA"/>
</dbReference>
<name>W6U2I5_ECHGR</name>
<dbReference type="GeneID" id="36345535"/>
<dbReference type="AlphaFoldDB" id="W6U2I5"/>
<proteinExistence type="predicted"/>
<dbReference type="KEGG" id="egl:EGR_09820"/>
<keyword evidence="2" id="KW-1185">Reference proteome</keyword>